<evidence type="ECO:0000313" key="1">
    <source>
        <dbReference type="EnsemblPlants" id="MELO3C010075.2.1"/>
    </source>
</evidence>
<dbReference type="EnsemblPlants" id="MELO3C010075.2.1">
    <property type="protein sequence ID" value="MELO3C010075.2.1"/>
    <property type="gene ID" value="MELO3C010075.2"/>
</dbReference>
<accession>A0A9I9CXZ8</accession>
<dbReference type="Gramene" id="MELO3C010075.2.1">
    <property type="protein sequence ID" value="MELO3C010075.2.1"/>
    <property type="gene ID" value="MELO3C010075.2"/>
</dbReference>
<reference evidence="1" key="1">
    <citation type="submission" date="2023-03" db="UniProtKB">
        <authorList>
            <consortium name="EnsemblPlants"/>
        </authorList>
    </citation>
    <scope>IDENTIFICATION</scope>
</reference>
<protein>
    <submittedName>
        <fullName evidence="1">Uncharacterized protein</fullName>
    </submittedName>
</protein>
<sequence>MGVQIRGPSGCGSQIQSQKQVGFTDLNCWSICRADTPLLKEPLPVGRASGCSSLRQKSTRAFHACGRPKKVAEARRNVGQCSSVGLRGREAHGVERSRMRRWRSQIRCAQTFEAAKGR</sequence>
<dbReference type="AlphaFoldDB" id="A0A9I9CXZ8"/>
<organism evidence="1">
    <name type="scientific">Cucumis melo</name>
    <name type="common">Muskmelon</name>
    <dbReference type="NCBI Taxonomy" id="3656"/>
    <lineage>
        <taxon>Eukaryota</taxon>
        <taxon>Viridiplantae</taxon>
        <taxon>Streptophyta</taxon>
        <taxon>Embryophyta</taxon>
        <taxon>Tracheophyta</taxon>
        <taxon>Spermatophyta</taxon>
        <taxon>Magnoliopsida</taxon>
        <taxon>eudicotyledons</taxon>
        <taxon>Gunneridae</taxon>
        <taxon>Pentapetalae</taxon>
        <taxon>rosids</taxon>
        <taxon>fabids</taxon>
        <taxon>Cucurbitales</taxon>
        <taxon>Cucurbitaceae</taxon>
        <taxon>Benincaseae</taxon>
        <taxon>Cucumis</taxon>
    </lineage>
</organism>
<proteinExistence type="predicted"/>
<name>A0A9I9CXZ8_CUCME</name>